<evidence type="ECO:0000313" key="2">
    <source>
        <dbReference type="EMBL" id="MFD2693969.1"/>
    </source>
</evidence>
<protein>
    <recommendedName>
        <fullName evidence="4">Lantibiotic ABC transporter permease</fullName>
    </recommendedName>
</protein>
<evidence type="ECO:0000256" key="1">
    <source>
        <dbReference type="SAM" id="Phobius"/>
    </source>
</evidence>
<sequence length="252" mass="27902">MMLIRQIKAEWLKEKRSANRKLMMMTPLVFIMFSFLMTLLMGTAPKGKSYLVAAAFNWYPLIILPVILTLFVTNIKGKEKTVNEVFTRSLGIDSSYQWMAKNMIVIFELLITLAFSGLLVLLLNGLLLNDTISFGRIVIATACLFLGSLPVVGISFVLNRFLNRIIVILINFILSSAAALIAVEGSWLLFAWCYNIRMMAPTLGLHPNGTFLPAGSPLLNTGSIGTGVLLSLIVYGLIVIIQTALSKRRNGR</sequence>
<dbReference type="InterPro" id="IPR021205">
    <property type="entry name" value="Lanti_perm_SpaE/MutE/EpiE-like"/>
</dbReference>
<keyword evidence="3" id="KW-1185">Reference proteome</keyword>
<dbReference type="Proteomes" id="UP001597399">
    <property type="component" value="Unassembled WGS sequence"/>
</dbReference>
<dbReference type="EMBL" id="JBHUMQ010000024">
    <property type="protein sequence ID" value="MFD2693969.1"/>
    <property type="molecule type" value="Genomic_DNA"/>
</dbReference>
<dbReference type="RefSeq" id="WP_253063305.1">
    <property type="nucleotide sequence ID" value="NZ_JAMXWM010000020.1"/>
</dbReference>
<keyword evidence="1" id="KW-1133">Transmembrane helix</keyword>
<gene>
    <name evidence="2" type="ORF">ACFSUE_10070</name>
</gene>
<proteinExistence type="predicted"/>
<evidence type="ECO:0000313" key="3">
    <source>
        <dbReference type="Proteomes" id="UP001597399"/>
    </source>
</evidence>
<keyword evidence="1" id="KW-0812">Transmembrane</keyword>
<feature type="transmembrane region" description="Helical" evidence="1">
    <location>
        <begin position="224"/>
        <end position="245"/>
    </location>
</feature>
<feature type="transmembrane region" description="Helical" evidence="1">
    <location>
        <begin position="165"/>
        <end position="190"/>
    </location>
</feature>
<accession>A0ABW5S2S5</accession>
<feature type="transmembrane region" description="Helical" evidence="1">
    <location>
        <begin position="21"/>
        <end position="44"/>
    </location>
</feature>
<organism evidence="2 3">
    <name type="scientific">Sporolactobacillus shoreicorticis</name>
    <dbReference type="NCBI Taxonomy" id="1923877"/>
    <lineage>
        <taxon>Bacteria</taxon>
        <taxon>Bacillati</taxon>
        <taxon>Bacillota</taxon>
        <taxon>Bacilli</taxon>
        <taxon>Bacillales</taxon>
        <taxon>Sporolactobacillaceae</taxon>
        <taxon>Sporolactobacillus</taxon>
    </lineage>
</organism>
<feature type="transmembrane region" description="Helical" evidence="1">
    <location>
        <begin position="50"/>
        <end position="72"/>
    </location>
</feature>
<feature type="transmembrane region" description="Helical" evidence="1">
    <location>
        <begin position="104"/>
        <end position="128"/>
    </location>
</feature>
<reference evidence="3" key="1">
    <citation type="journal article" date="2019" name="Int. J. Syst. Evol. Microbiol.">
        <title>The Global Catalogue of Microorganisms (GCM) 10K type strain sequencing project: providing services to taxonomists for standard genome sequencing and annotation.</title>
        <authorList>
            <consortium name="The Broad Institute Genomics Platform"/>
            <consortium name="The Broad Institute Genome Sequencing Center for Infectious Disease"/>
            <person name="Wu L."/>
            <person name="Ma J."/>
        </authorList>
    </citation>
    <scope>NUCLEOTIDE SEQUENCE [LARGE SCALE GENOMIC DNA]</scope>
    <source>
        <strain evidence="3">TISTR 2466</strain>
    </source>
</reference>
<keyword evidence="1" id="KW-0472">Membrane</keyword>
<name>A0ABW5S2S5_9BACL</name>
<comment type="caution">
    <text evidence="2">The sequence shown here is derived from an EMBL/GenBank/DDBJ whole genome shotgun (WGS) entry which is preliminary data.</text>
</comment>
<dbReference type="CDD" id="cd21807">
    <property type="entry name" value="ABC-2_lan_permease_MutE_EpiE-like"/>
    <property type="match status" value="1"/>
</dbReference>
<evidence type="ECO:0008006" key="4">
    <source>
        <dbReference type="Google" id="ProtNLM"/>
    </source>
</evidence>
<feature type="transmembrane region" description="Helical" evidence="1">
    <location>
        <begin position="134"/>
        <end position="158"/>
    </location>
</feature>